<feature type="region of interest" description="Disordered" evidence="5">
    <location>
        <begin position="883"/>
        <end position="911"/>
    </location>
</feature>
<dbReference type="InterPro" id="IPR033316">
    <property type="entry name" value="RBBP8-like"/>
</dbReference>
<evidence type="ECO:0000259" key="6">
    <source>
        <dbReference type="Pfam" id="PF08573"/>
    </source>
</evidence>
<proteinExistence type="predicted"/>
<evidence type="ECO:0000256" key="3">
    <source>
        <dbReference type="ARBA" id="ARBA00023242"/>
    </source>
</evidence>
<evidence type="ECO:0000313" key="8">
    <source>
        <dbReference type="Proteomes" id="UP001054857"/>
    </source>
</evidence>
<accession>A0AAD3HHT5</accession>
<dbReference type="GO" id="GO:0010792">
    <property type="term" value="P:DNA double-strand break processing involved in repair via single-strand annealing"/>
    <property type="evidence" value="ECO:0007669"/>
    <property type="project" value="TreeGrafter"/>
</dbReference>
<name>A0AAD3HHT5_9CHLO</name>
<evidence type="ECO:0000256" key="2">
    <source>
        <dbReference type="ARBA" id="ARBA00022763"/>
    </source>
</evidence>
<feature type="region of interest" description="Disordered" evidence="5">
    <location>
        <begin position="136"/>
        <end position="181"/>
    </location>
</feature>
<feature type="region of interest" description="Disordered" evidence="5">
    <location>
        <begin position="1372"/>
        <end position="1391"/>
    </location>
</feature>
<feature type="compositionally biased region" description="Low complexity" evidence="5">
    <location>
        <begin position="894"/>
        <end position="911"/>
    </location>
</feature>
<dbReference type="PANTHER" id="PTHR15107:SF0">
    <property type="entry name" value="DNA ENDONUCLEASE ACTIVATOR CTP1 C-TERMINAL DOMAIN-CONTAINING PROTEIN"/>
    <property type="match status" value="1"/>
</dbReference>
<keyword evidence="3" id="KW-0539">Nucleus</keyword>
<evidence type="ECO:0000313" key="7">
    <source>
        <dbReference type="EMBL" id="GFR41839.1"/>
    </source>
</evidence>
<feature type="compositionally biased region" description="Acidic residues" evidence="5">
    <location>
        <begin position="767"/>
        <end position="784"/>
    </location>
</feature>
<evidence type="ECO:0000256" key="5">
    <source>
        <dbReference type="SAM" id="MobiDB-lite"/>
    </source>
</evidence>
<comment type="caution">
    <text evidence="7">The sequence shown here is derived from an EMBL/GenBank/DDBJ whole genome shotgun (WGS) entry which is preliminary data.</text>
</comment>
<feature type="region of interest" description="Disordered" evidence="5">
    <location>
        <begin position="965"/>
        <end position="1009"/>
    </location>
</feature>
<dbReference type="Pfam" id="PF08573">
    <property type="entry name" value="SAE2"/>
    <property type="match status" value="1"/>
</dbReference>
<feature type="compositionally biased region" description="Gly residues" evidence="5">
    <location>
        <begin position="754"/>
        <end position="766"/>
    </location>
</feature>
<dbReference type="GO" id="GO:0005634">
    <property type="term" value="C:nucleus"/>
    <property type="evidence" value="ECO:0007669"/>
    <property type="project" value="UniProtKB-SubCell"/>
</dbReference>
<dbReference type="GO" id="GO:0003684">
    <property type="term" value="F:damaged DNA binding"/>
    <property type="evidence" value="ECO:0007669"/>
    <property type="project" value="TreeGrafter"/>
</dbReference>
<dbReference type="EMBL" id="BMAR01000002">
    <property type="protein sequence ID" value="GFR41839.1"/>
    <property type="molecule type" value="Genomic_DNA"/>
</dbReference>
<organism evidence="7 8">
    <name type="scientific">Astrephomene gubernaculifera</name>
    <dbReference type="NCBI Taxonomy" id="47775"/>
    <lineage>
        <taxon>Eukaryota</taxon>
        <taxon>Viridiplantae</taxon>
        <taxon>Chlorophyta</taxon>
        <taxon>core chlorophytes</taxon>
        <taxon>Chlorophyceae</taxon>
        <taxon>CS clade</taxon>
        <taxon>Chlamydomonadales</taxon>
        <taxon>Astrephomenaceae</taxon>
        <taxon>Astrephomene</taxon>
    </lineage>
</organism>
<dbReference type="Proteomes" id="UP001054857">
    <property type="component" value="Unassembled WGS sequence"/>
</dbReference>
<feature type="compositionally biased region" description="Pro residues" evidence="5">
    <location>
        <begin position="1180"/>
        <end position="1192"/>
    </location>
</feature>
<sequence length="1391" mass="141549">MALPEVHAAAVEAQGVVQAAVEVLNRLSVALGPSNQLTGAWLQERDVLYARQRQLEQDLGACQRHAESQARECHNIIADQTARIEQLEGHAGELQATVDSLRAGTDAAQLALNTERQQLAQLRLQLERQQQELQAQQQQQQRQYQRGDQHQRQQRTPGAGDATTPRSDSDASLPPSQPRIRIDRVPETLFIGWHDDPFADALGDGGDAAPAANAAGAETAAAAAATAGASAEGRRACVTPGGGGRGYGARGSGGDDARVPHLLALPGPSSSNIGGVAGACAHEAKTGYPEAVAEAVWAVREQQLTQDYAAQLQAVWAENSALQADLAAALAYRRTAQQLRDRNQALEEQLQELQQQLREAREAAAAAAVAPCLHTRVSVATSPLPDAEIAPSSPAFRPLEGGDMTGPDAAAEAAQVPVAALDAGAARAAGAGALVATDHREDEAQLREERDKYLCKYSEAKQACREARQLARHWQSAYWGLMVSYEGVEAAQDAKRRMQQAEQTLGTAAAVMEAVAGVAATGAAMTAEEGPSEREGDGGHRLAATTGRGGADDGDGQLRVLERSGVADTTGSTRAQLKRRHGVVPVFVKEEPVEPGEGGVALGPAAPPRSLQPPGRLGLAGGMQAAAAASDVGRGGGAGVGDGAATYTDPHGPGLSAAVTHQHANPYSLRADLLTRGLPYPVLLPPLPQRRLARAAFGGEPPFAGDNAKQPAGLTAATHQPAAAPVTTADRARQSGHVGQEQATGADTWAGVTSAGGGGEEGGGGGGDDDDEDLDLTQEPEEGSATEAVGSGRKAAVHVPHGGAGEPSTAGRHQDDNDNRTLWPLQQHVEPYPQQQQANAHQQQQQGQLREHWLQQQEDECQQGQEDVIQGVLERGTGERFGNAAGCSNAGRAGPPLQRSGSGSGSLSGRAPGAMTVGLGLGLTPAADGMGTCGTAADGLPDPAQATGGNDSGCNVKVGAQGGVGGGGGGVGWLSKRSRSWDGDAGGTVSADGGAGLDGSRGAGGRAGRAGTAAGAVVEEKLQPGKRLVQMQLPYGKQRCLPQQVTEAQRRQQRQQVRQSWHLDQDSVEAAGRAAAAGSRNAMHDQGAGTQPRPVKLTRSESEDDSDAIDVIAARRGNGGGASTTADRVTGAPPPLKRKALGSANASTRGSTDGGPSADACAVRAAAPVQQPAGAAVGLPPRPLGPPPPAPLQPQQHAVWEAGTATEGAAVLAEGSGAGGADNGGWGDAAPAPSSRAVGARPGAAAPAAAAAAAAAGGGGGGAGRRPGEPGYKYSAVIRGRAEREDLQAIECAGCRAFYEAIATWGDAVAPCCNHVQNVPAGAGKAAGGRGAAAGGGSSAAAAAQQQQQQQPGNNIASALRQAGGRHRFKYAPPATPEGFWDIGFGDDTQD</sequence>
<feature type="domain" description="DNA endonuclease activator Ctp1 C-terminal" evidence="6">
    <location>
        <begin position="1273"/>
        <end position="1387"/>
    </location>
</feature>
<keyword evidence="4" id="KW-0175">Coiled coil</keyword>
<feature type="compositionally biased region" description="Low complexity" evidence="5">
    <location>
        <begin position="1070"/>
        <end position="1081"/>
    </location>
</feature>
<feature type="region of interest" description="Disordered" evidence="5">
    <location>
        <begin position="1214"/>
        <end position="1241"/>
    </location>
</feature>
<feature type="region of interest" description="Disordered" evidence="5">
    <location>
        <begin position="1044"/>
        <end position="1159"/>
    </location>
</feature>
<dbReference type="PANTHER" id="PTHR15107">
    <property type="entry name" value="RETINOBLASTOMA BINDING PROTEIN 8"/>
    <property type="match status" value="1"/>
</dbReference>
<keyword evidence="8" id="KW-1185">Reference proteome</keyword>
<comment type="subcellular location">
    <subcellularLocation>
        <location evidence="1">Nucleus</location>
    </subcellularLocation>
</comment>
<reference evidence="7 8" key="1">
    <citation type="journal article" date="2021" name="Sci. Rep.">
        <title>Genome sequencing of the multicellular alga Astrephomene provides insights into convergent evolution of germ-soma differentiation.</title>
        <authorList>
            <person name="Yamashita S."/>
            <person name="Yamamoto K."/>
            <person name="Matsuzaki R."/>
            <person name="Suzuki S."/>
            <person name="Yamaguchi H."/>
            <person name="Hirooka S."/>
            <person name="Minakuchi Y."/>
            <person name="Miyagishima S."/>
            <person name="Kawachi M."/>
            <person name="Toyoda A."/>
            <person name="Nozaki H."/>
        </authorList>
    </citation>
    <scope>NUCLEOTIDE SEQUENCE [LARGE SCALE GENOMIC DNA]</scope>
    <source>
        <strain evidence="7 8">NIES-4017</strain>
    </source>
</reference>
<feature type="region of interest" description="Disordered" evidence="5">
    <location>
        <begin position="698"/>
        <end position="819"/>
    </location>
</feature>
<gene>
    <name evidence="7" type="ORF">Agub_g2617</name>
</gene>
<feature type="coiled-coil region" evidence="4">
    <location>
        <begin position="329"/>
        <end position="370"/>
    </location>
</feature>
<keyword evidence="2" id="KW-0227">DNA damage</keyword>
<feature type="compositionally biased region" description="Gly residues" evidence="5">
    <location>
        <begin position="1216"/>
        <end position="1227"/>
    </location>
</feature>
<evidence type="ECO:0000256" key="4">
    <source>
        <dbReference type="SAM" id="Coils"/>
    </source>
</evidence>
<protein>
    <recommendedName>
        <fullName evidence="6">DNA endonuclease activator Ctp1 C-terminal domain-containing protein</fullName>
    </recommendedName>
</protein>
<feature type="compositionally biased region" description="Basic and acidic residues" evidence="5">
    <location>
        <begin position="531"/>
        <end position="540"/>
    </location>
</feature>
<feature type="region of interest" description="Disordered" evidence="5">
    <location>
        <begin position="525"/>
        <end position="557"/>
    </location>
</feature>
<evidence type="ECO:0000256" key="1">
    <source>
        <dbReference type="ARBA" id="ARBA00004123"/>
    </source>
</evidence>
<feature type="region of interest" description="Disordered" evidence="5">
    <location>
        <begin position="1174"/>
        <end position="1197"/>
    </location>
</feature>
<dbReference type="InterPro" id="IPR013882">
    <property type="entry name" value="Ctp1_C"/>
</dbReference>
<feature type="compositionally biased region" description="Low complexity" evidence="5">
    <location>
        <begin position="1228"/>
        <end position="1241"/>
    </location>
</feature>
<feature type="compositionally biased region" description="Gly residues" evidence="5">
    <location>
        <begin position="993"/>
        <end position="1008"/>
    </location>
</feature>